<organism evidence="1 2">
    <name type="scientific">Candidatus Collierbacteria bacterium CG1_02_44_10</name>
    <dbReference type="NCBI Taxonomy" id="1805087"/>
    <lineage>
        <taxon>Bacteria</taxon>
        <taxon>Candidatus Collieribacteriota</taxon>
    </lineage>
</organism>
<accession>A0A1J4S1B8</accession>
<gene>
    <name evidence="1" type="ORF">AUJ42_00975</name>
</gene>
<proteinExistence type="predicted"/>
<evidence type="ECO:0000313" key="1">
    <source>
        <dbReference type="EMBL" id="OIN92077.1"/>
    </source>
</evidence>
<reference evidence="1 2" key="1">
    <citation type="journal article" date="2016" name="Environ. Microbiol.">
        <title>Genomic resolution of a cold subsurface aquifer community provides metabolic insights for novel microbes adapted to high CO concentrations.</title>
        <authorList>
            <person name="Probst A.J."/>
            <person name="Castelle C.J."/>
            <person name="Singh A."/>
            <person name="Brown C.T."/>
            <person name="Anantharaman K."/>
            <person name="Sharon I."/>
            <person name="Hug L.A."/>
            <person name="Burstein D."/>
            <person name="Emerson J.B."/>
            <person name="Thomas B.C."/>
            <person name="Banfield J.F."/>
        </authorList>
    </citation>
    <scope>NUCLEOTIDE SEQUENCE [LARGE SCALE GENOMIC DNA]</scope>
    <source>
        <strain evidence="1">CG1_02_44_10</strain>
    </source>
</reference>
<dbReference type="AlphaFoldDB" id="A0A1J4S1B8"/>
<sequence length="95" mass="10645">MGKESERRNDWGRVMVSIHDLVPKGGFYLCIKEGERLINLCSGSLNELGDSFCANGEARIYVLSGRDVFYVFNPSDISDFEIRKKILPAGISLDD</sequence>
<evidence type="ECO:0000313" key="2">
    <source>
        <dbReference type="Proteomes" id="UP000182345"/>
    </source>
</evidence>
<dbReference type="Proteomes" id="UP000182345">
    <property type="component" value="Unassembled WGS sequence"/>
</dbReference>
<name>A0A1J4S1B8_9BACT</name>
<comment type="caution">
    <text evidence="1">The sequence shown here is derived from an EMBL/GenBank/DDBJ whole genome shotgun (WGS) entry which is preliminary data.</text>
</comment>
<dbReference type="EMBL" id="MNUK01000026">
    <property type="protein sequence ID" value="OIN92077.1"/>
    <property type="molecule type" value="Genomic_DNA"/>
</dbReference>
<protein>
    <submittedName>
        <fullName evidence="1">Uncharacterized protein</fullName>
    </submittedName>
</protein>